<gene>
    <name evidence="1" type="ORF">FRZ06_15940</name>
</gene>
<organism evidence="1 2">
    <name type="scientific">Anoxybacterium hadale</name>
    <dbReference type="NCBI Taxonomy" id="3408580"/>
    <lineage>
        <taxon>Bacteria</taxon>
        <taxon>Bacillati</taxon>
        <taxon>Bacillota</taxon>
        <taxon>Clostridia</taxon>
        <taxon>Peptostreptococcales</taxon>
        <taxon>Anaerovoracaceae</taxon>
        <taxon>Anoxybacterium</taxon>
    </lineage>
</organism>
<dbReference type="EMBL" id="CP042469">
    <property type="protein sequence ID" value="QOX64728.1"/>
    <property type="molecule type" value="Genomic_DNA"/>
</dbReference>
<sequence length="403" mass="44725">MKIVVLGGAGQMSSLTVRDLAHSDDVKEILVADFNFEKAKAVAEENGPKCKAAFCDAYNTEQVRETIRGYDCVINGCTYKVNLYVMDACLKEKIHYTDLGGLFYITLEQMKLDQAFREAGITAVLSMGGTPGTINVLARYAVDRLDTVETVNVLNGCGDWTKTTEVFSVPYSIKTIMEEFTIRPVEYVGGKHVDVDPRSGLELINFPLPLGPAYAHYTIHSEPATMPAAWKEKGLKNVYFKLALPQDFHDKVAFLADIGFASQTEIEVREGIKLKPADMLDAVIRSMPKDANAEVKDCDILRAEVIGTKDGRVVKYTVDSIARQNERLKCSSTELNTGAPPSIVAQMIVRGDVTERGAFGAERGVDPEIFFEELAKRDMYVYVNQEYPVSIDSFEPINKQKEI</sequence>
<name>A0ACD1AEQ6_9FIRM</name>
<accession>A0ACD1AEQ6</accession>
<proteinExistence type="predicted"/>
<dbReference type="Proteomes" id="UP000594014">
    <property type="component" value="Chromosome"/>
</dbReference>
<evidence type="ECO:0000313" key="1">
    <source>
        <dbReference type="EMBL" id="QOX64728.1"/>
    </source>
</evidence>
<protein>
    <submittedName>
        <fullName evidence="1">Uncharacterized protein</fullName>
    </submittedName>
</protein>
<reference evidence="1" key="1">
    <citation type="submission" date="2019-08" db="EMBL/GenBank/DDBJ databases">
        <title>Genome sequence of Clostridiales bacterium MT110.</title>
        <authorList>
            <person name="Cao J."/>
        </authorList>
    </citation>
    <scope>NUCLEOTIDE SEQUENCE</scope>
    <source>
        <strain evidence="1">MT110</strain>
    </source>
</reference>
<evidence type="ECO:0000313" key="2">
    <source>
        <dbReference type="Proteomes" id="UP000594014"/>
    </source>
</evidence>
<keyword evidence="2" id="KW-1185">Reference proteome</keyword>